<evidence type="ECO:0000313" key="2">
    <source>
        <dbReference type="Proteomes" id="UP001341444"/>
    </source>
</evidence>
<gene>
    <name evidence="1" type="ORF">P4T90_18315</name>
</gene>
<dbReference type="Pfam" id="PF10673">
    <property type="entry name" value="DUF2487"/>
    <property type="match status" value="1"/>
</dbReference>
<organism evidence="1 2">
    <name type="scientific">Heyndrickxia acidicola</name>
    <dbReference type="NCBI Taxonomy" id="209389"/>
    <lineage>
        <taxon>Bacteria</taxon>
        <taxon>Bacillati</taxon>
        <taxon>Bacillota</taxon>
        <taxon>Bacilli</taxon>
        <taxon>Bacillales</taxon>
        <taxon>Bacillaceae</taxon>
        <taxon>Heyndrickxia</taxon>
    </lineage>
</organism>
<dbReference type="Proteomes" id="UP001341444">
    <property type="component" value="Unassembled WGS sequence"/>
</dbReference>
<keyword evidence="2" id="KW-1185">Reference proteome</keyword>
<evidence type="ECO:0000313" key="1">
    <source>
        <dbReference type="EMBL" id="MED1205005.1"/>
    </source>
</evidence>
<name>A0ABU6MPN2_9BACI</name>
<sequence>MRWTAKDADVFLKQKKYIDTIIVPLVPVSVGTNIKLLASQGEFIQLLTNMLETQFRGRMFLLPPYTYLAQQDEQRKQLNLLDWEKEILESDAAHLFYLTSDHYWKTCEHMYKGDVFWLPSIPLEHMEENYKFSIMEDQVKQLINIIAKKWQRGV</sequence>
<reference evidence="1 2" key="1">
    <citation type="submission" date="2023-03" db="EMBL/GenBank/DDBJ databases">
        <title>Bacillus Genome Sequencing.</title>
        <authorList>
            <person name="Dunlap C."/>
        </authorList>
    </citation>
    <scope>NUCLEOTIDE SEQUENCE [LARGE SCALE GENOMIC DNA]</scope>
    <source>
        <strain evidence="1 2">B-23453</strain>
    </source>
</reference>
<comment type="caution">
    <text evidence="1">The sequence shown here is derived from an EMBL/GenBank/DDBJ whole genome shotgun (WGS) entry which is preliminary data.</text>
</comment>
<dbReference type="RefSeq" id="WP_066262702.1">
    <property type="nucleotide sequence ID" value="NZ_JARMAB010000029.1"/>
</dbReference>
<dbReference type="EMBL" id="JARMAB010000029">
    <property type="protein sequence ID" value="MED1205005.1"/>
    <property type="molecule type" value="Genomic_DNA"/>
</dbReference>
<dbReference type="InterPro" id="IPR019615">
    <property type="entry name" value="DUF2487"/>
</dbReference>
<accession>A0ABU6MPN2</accession>
<proteinExistence type="predicted"/>
<protein>
    <submittedName>
        <fullName evidence="1">YpiF family protein</fullName>
    </submittedName>
</protein>